<name>A0ACC2QH75_9NEOP</name>
<dbReference type="Proteomes" id="UP001231649">
    <property type="component" value="Chromosome 17"/>
</dbReference>
<accession>A0ACC2QH75</accession>
<proteinExistence type="predicted"/>
<protein>
    <submittedName>
        <fullName evidence="1">Uncharacterized protein</fullName>
    </submittedName>
</protein>
<gene>
    <name evidence="1" type="ORF">PYW08_004781</name>
</gene>
<comment type="caution">
    <text evidence="1">The sequence shown here is derived from an EMBL/GenBank/DDBJ whole genome shotgun (WGS) entry which is preliminary data.</text>
</comment>
<dbReference type="EMBL" id="CM056793">
    <property type="protein sequence ID" value="KAJ8714800.1"/>
    <property type="molecule type" value="Genomic_DNA"/>
</dbReference>
<evidence type="ECO:0000313" key="2">
    <source>
        <dbReference type="Proteomes" id="UP001231649"/>
    </source>
</evidence>
<reference evidence="1" key="1">
    <citation type="submission" date="2023-03" db="EMBL/GenBank/DDBJ databases">
        <title>Chromosome-level genomes of two armyworms, Mythimna separata and Mythimna loreyi, provide insights into the biosynthesis and reception of sex pheromones.</title>
        <authorList>
            <person name="Zhao H."/>
        </authorList>
    </citation>
    <scope>NUCLEOTIDE SEQUENCE</scope>
    <source>
        <strain evidence="1">BeijingLab</strain>
    </source>
</reference>
<keyword evidence="2" id="KW-1185">Reference proteome</keyword>
<sequence>MELIARATTSDVTAAPRRRQCGVSTPSERTAPRARAPPPPAPHRTPLPRAHANTMREKISSHDLTQNSILRINDTKTLQLISEYKKEPCLWNSSLDDYPNKTKRARAAEKIARILNIKNFEGKHVMIKFKNLRNSYSQELKKIKHSLDKVGPNSPELYKPKVPWFPLMDSFIRPHLQTSRLLGNDFKQNEMVTNVKMECYDIDEQDDWGIQAQIDLEPIANYSQSEEQSDNEEVSEEPRAKRRRRSSSGPSDHYSQGQQMFLNEVTPVTAVAGSAAPVAARAEDTYDVFGKYVASLLRSLPPQKALRLQPKIVDMIVTVSVTEEENKVKETQTE</sequence>
<evidence type="ECO:0000313" key="1">
    <source>
        <dbReference type="EMBL" id="KAJ8714800.1"/>
    </source>
</evidence>
<organism evidence="1 2">
    <name type="scientific">Mythimna loreyi</name>
    <dbReference type="NCBI Taxonomy" id="667449"/>
    <lineage>
        <taxon>Eukaryota</taxon>
        <taxon>Metazoa</taxon>
        <taxon>Ecdysozoa</taxon>
        <taxon>Arthropoda</taxon>
        <taxon>Hexapoda</taxon>
        <taxon>Insecta</taxon>
        <taxon>Pterygota</taxon>
        <taxon>Neoptera</taxon>
        <taxon>Endopterygota</taxon>
        <taxon>Lepidoptera</taxon>
        <taxon>Glossata</taxon>
        <taxon>Ditrysia</taxon>
        <taxon>Noctuoidea</taxon>
        <taxon>Noctuidae</taxon>
        <taxon>Noctuinae</taxon>
        <taxon>Hadenini</taxon>
        <taxon>Mythimna</taxon>
    </lineage>
</organism>